<dbReference type="EMBL" id="UOEU01000390">
    <property type="protein sequence ID" value="VAW32799.1"/>
    <property type="molecule type" value="Genomic_DNA"/>
</dbReference>
<dbReference type="PANTHER" id="PTHR35807">
    <property type="entry name" value="TRANSCRIPTIONAL REGULATOR REDD-RELATED"/>
    <property type="match status" value="1"/>
</dbReference>
<dbReference type="SUPFAM" id="SSF46894">
    <property type="entry name" value="C-terminal effector domain of the bipartite response regulators"/>
    <property type="match status" value="1"/>
</dbReference>
<dbReference type="SUPFAM" id="SSF48452">
    <property type="entry name" value="TPR-like"/>
    <property type="match status" value="1"/>
</dbReference>
<dbReference type="InterPro" id="IPR016032">
    <property type="entry name" value="Sig_transdc_resp-reg_C-effctor"/>
</dbReference>
<dbReference type="Gene3D" id="1.25.40.10">
    <property type="entry name" value="Tetratricopeptide repeat domain"/>
    <property type="match status" value="1"/>
</dbReference>
<feature type="domain" description="Bacterial transcriptional activator" evidence="2">
    <location>
        <begin position="98"/>
        <end position="241"/>
    </location>
</feature>
<proteinExistence type="predicted"/>
<protein>
    <recommendedName>
        <fullName evidence="2">Bacterial transcriptional activator domain-containing protein</fullName>
    </recommendedName>
</protein>
<feature type="compositionally biased region" description="Polar residues" evidence="1">
    <location>
        <begin position="247"/>
        <end position="264"/>
    </location>
</feature>
<dbReference type="SMART" id="SM01043">
    <property type="entry name" value="BTAD"/>
    <property type="match status" value="1"/>
</dbReference>
<name>A0A3B0V7G9_9ZZZZ</name>
<dbReference type="InterPro" id="IPR005158">
    <property type="entry name" value="BTAD"/>
</dbReference>
<organism evidence="3">
    <name type="scientific">hydrothermal vent metagenome</name>
    <dbReference type="NCBI Taxonomy" id="652676"/>
    <lineage>
        <taxon>unclassified sequences</taxon>
        <taxon>metagenomes</taxon>
        <taxon>ecological metagenomes</taxon>
    </lineage>
</organism>
<sequence length="546" mass="61570">MTKVLNLALLGPLQLTFDNEPLIGLDSGKAQALLCYLTVNGRIHSRQALAALLWGELPEADARRNLRGVLLKLRQVIEPYLQITHQTVAFKQTMPYWLDTEVFQVASASGTVDGAALQTAVSLYRGEFLQEFYVRQAPEFEKWLQEQRTWFHNQAIALHDQWVAYLLQEGSYYEEGVAAARQLVALEPTREASSRLLMQLLALSGQRTAALQQFEQCRQLLADELGVDVSEETAVLYQQIRQGTFTKPTKKQNSPFASDTQSPSPVHPLTRSPAHLTNSPFIAGPPITQPAQFFGRERELKRLGMMLRQRPLQNAAIIGPRRSGKTSLLHYLRLSNWLPQATNYRWIFIDFQDARLGKQEALLRTLLNGMTLPVPEPCRLESFLDVVCDQLRQPTVILFDEIGVALSRYPELDDAFWESLRSLATNQVDGNLGFVLSSSQPPDVLAQHQGMGSPFFNIFGYTAVLGPLSEAGARDLINTSPSPFAKADIEWVLAESGRWPMPLQILCRERLLTLSDGEVGNGWREEALRQLKPLRRMAEHERETRD</sequence>
<evidence type="ECO:0000256" key="1">
    <source>
        <dbReference type="SAM" id="MobiDB-lite"/>
    </source>
</evidence>
<dbReference type="InterPro" id="IPR011990">
    <property type="entry name" value="TPR-like_helical_dom_sf"/>
</dbReference>
<dbReference type="InterPro" id="IPR027417">
    <property type="entry name" value="P-loop_NTPase"/>
</dbReference>
<dbReference type="SUPFAM" id="SSF52540">
    <property type="entry name" value="P-loop containing nucleoside triphosphate hydrolases"/>
    <property type="match status" value="1"/>
</dbReference>
<dbReference type="InterPro" id="IPR051677">
    <property type="entry name" value="AfsR-DnrI-RedD_regulator"/>
</dbReference>
<reference evidence="3" key="1">
    <citation type="submission" date="2018-06" db="EMBL/GenBank/DDBJ databases">
        <authorList>
            <person name="Zhirakovskaya E."/>
        </authorList>
    </citation>
    <scope>NUCLEOTIDE SEQUENCE</scope>
</reference>
<dbReference type="GO" id="GO:0006355">
    <property type="term" value="P:regulation of DNA-templated transcription"/>
    <property type="evidence" value="ECO:0007669"/>
    <property type="project" value="InterPro"/>
</dbReference>
<gene>
    <name evidence="3" type="ORF">MNBD_CHLOROFLEXI01-2704</name>
</gene>
<dbReference type="InterPro" id="IPR036388">
    <property type="entry name" value="WH-like_DNA-bd_sf"/>
</dbReference>
<feature type="region of interest" description="Disordered" evidence="1">
    <location>
        <begin position="247"/>
        <end position="281"/>
    </location>
</feature>
<evidence type="ECO:0000259" key="2">
    <source>
        <dbReference type="SMART" id="SM01043"/>
    </source>
</evidence>
<accession>A0A3B0V7G9</accession>
<dbReference type="Pfam" id="PF03704">
    <property type="entry name" value="BTAD"/>
    <property type="match status" value="1"/>
</dbReference>
<evidence type="ECO:0000313" key="3">
    <source>
        <dbReference type="EMBL" id="VAW32799.1"/>
    </source>
</evidence>
<dbReference type="GO" id="GO:0003677">
    <property type="term" value="F:DNA binding"/>
    <property type="evidence" value="ECO:0007669"/>
    <property type="project" value="InterPro"/>
</dbReference>
<dbReference type="Gene3D" id="1.10.10.10">
    <property type="entry name" value="Winged helix-like DNA-binding domain superfamily/Winged helix DNA-binding domain"/>
    <property type="match status" value="1"/>
</dbReference>
<dbReference type="Gene3D" id="3.40.50.300">
    <property type="entry name" value="P-loop containing nucleotide triphosphate hydrolases"/>
    <property type="match status" value="1"/>
</dbReference>
<dbReference type="AlphaFoldDB" id="A0A3B0V7G9"/>